<dbReference type="CDD" id="cd14727">
    <property type="entry name" value="ChanN-like"/>
    <property type="match status" value="1"/>
</dbReference>
<gene>
    <name evidence="3" type="ORF">CS022_06260</name>
</gene>
<evidence type="ECO:0000259" key="2">
    <source>
        <dbReference type="Pfam" id="PF04187"/>
    </source>
</evidence>
<name>A0A4Q0YRY9_9GAMM</name>
<evidence type="ECO:0000256" key="1">
    <source>
        <dbReference type="SAM" id="SignalP"/>
    </source>
</evidence>
<protein>
    <submittedName>
        <fullName evidence="3">Iron-regulated protein</fullName>
    </submittedName>
</protein>
<feature type="chain" id="PRO_5020934386" evidence="1">
    <location>
        <begin position="21"/>
        <end position="329"/>
    </location>
</feature>
<dbReference type="OrthoDB" id="1680202at2"/>
<feature type="signal peptide" evidence="1">
    <location>
        <begin position="1"/>
        <end position="20"/>
    </location>
</feature>
<reference evidence="3 4" key="1">
    <citation type="submission" date="2017-10" db="EMBL/GenBank/DDBJ databases">
        <title>Nyctiphanis sp. nov., isolated from the stomach of the euphausiid Nyctiphanes simplex (Hansen, 1911) in the Gulf of California.</title>
        <authorList>
            <person name="Gomez-Gil B."/>
            <person name="Aguilar-Mendez M."/>
            <person name="Lopez-Cortes A."/>
            <person name="Gomez-Gutierrez J."/>
            <person name="Roque A."/>
            <person name="Lang E."/>
            <person name="Gonzalez-Castillo A."/>
        </authorList>
    </citation>
    <scope>NUCLEOTIDE SEQUENCE [LARGE SCALE GENOMIC DNA]</scope>
    <source>
        <strain evidence="3 4">CAIM 600</strain>
    </source>
</reference>
<dbReference type="Pfam" id="PF04187">
    <property type="entry name" value="Cofac_haem_bdg"/>
    <property type="match status" value="1"/>
</dbReference>
<keyword evidence="1" id="KW-0732">Signal</keyword>
<dbReference type="SUPFAM" id="SSF159501">
    <property type="entry name" value="EreA/ChaN-like"/>
    <property type="match status" value="1"/>
</dbReference>
<dbReference type="RefSeq" id="WP_129121571.1">
    <property type="nucleotide sequence ID" value="NZ_PEIB01000005.1"/>
</dbReference>
<organism evidence="3 4">
    <name type="scientific">Veronia nyctiphanis</name>
    <dbReference type="NCBI Taxonomy" id="1278244"/>
    <lineage>
        <taxon>Bacteria</taxon>
        <taxon>Pseudomonadati</taxon>
        <taxon>Pseudomonadota</taxon>
        <taxon>Gammaproteobacteria</taxon>
        <taxon>Vibrionales</taxon>
        <taxon>Vibrionaceae</taxon>
        <taxon>Veronia</taxon>
    </lineage>
</organism>
<feature type="domain" description="Haem-binding uptake Tiki superfamily ChaN" evidence="2">
    <location>
        <begin position="62"/>
        <end position="265"/>
    </location>
</feature>
<comment type="caution">
    <text evidence="3">The sequence shown here is derived from an EMBL/GenBank/DDBJ whole genome shotgun (WGS) entry which is preliminary data.</text>
</comment>
<evidence type="ECO:0000313" key="4">
    <source>
        <dbReference type="Proteomes" id="UP000290287"/>
    </source>
</evidence>
<proteinExistence type="predicted"/>
<dbReference type="AlphaFoldDB" id="A0A4Q0YRY9"/>
<dbReference type="Gene3D" id="3.40.50.11550">
    <property type="match status" value="1"/>
</dbReference>
<dbReference type="EMBL" id="PEIB01000005">
    <property type="protein sequence ID" value="RXJ73896.1"/>
    <property type="molecule type" value="Genomic_DNA"/>
</dbReference>
<dbReference type="InterPro" id="IPR016773">
    <property type="entry name" value="Fe3_uptake_reg_CjrA_prd"/>
</dbReference>
<evidence type="ECO:0000313" key="3">
    <source>
        <dbReference type="EMBL" id="RXJ73896.1"/>
    </source>
</evidence>
<dbReference type="InterPro" id="IPR007314">
    <property type="entry name" value="Cofac_haem-bd_dom"/>
</dbReference>
<dbReference type="Proteomes" id="UP000290287">
    <property type="component" value="Unassembled WGS sequence"/>
</dbReference>
<keyword evidence="4" id="KW-1185">Reference proteome</keyword>
<dbReference type="PIRSF" id="PIRSF020419">
    <property type="entry name" value="Fe_uptake_reg_CjrA_prd"/>
    <property type="match status" value="1"/>
</dbReference>
<accession>A0A4Q0YRY9</accession>
<sequence>MKNTALLLASLLAFNMGCQATGGNNGTSGSKNSTELPVRVDTLYHYQIVSPDGLPLTLAELTNAISDTDVVLVGEWHTHPAIHLFQAQLLAMLADRSPAVALSMEQFTRVDQNTLNMYLAGEIGETALLRQTDAWPNYRSDYRPLIEIARQRGLSVLGANTTQQIVQCLSEKGIDILNVMPAQTRRAVARDLDASESEYKQKFFDRMGDALTPQQKENLYAAQIAWDETMAETITDHLVFQPSSQVMHIAGSFHVEGGLGIASRVKKRDASLSVAIIVPESYQDPVVADASSYRLIVNPLPKMIVEGEESLLSHSAGHGSFTDRCPYNL</sequence>